<evidence type="ECO:0000313" key="2">
    <source>
        <dbReference type="Proteomes" id="UP000292187"/>
    </source>
</evidence>
<dbReference type="AlphaFoldDB" id="A0A680PD12"/>
<name>A0A680PD12_ESCAL</name>
<gene>
    <name evidence="1" type="ORF">EYS06_11385</name>
</gene>
<reference evidence="1 2" key="1">
    <citation type="submission" date="2019-02" db="EMBL/GenBank/DDBJ databases">
        <title>Draft genome sequence of Escherichia albertii strain Mex-12/320a, isolated from an infant with diarrhea, harboring virulence genes associated with diarrheagenic strains of enteropathogenic E. coli.</title>
        <authorList>
            <person name="Maldonado-Puga S."/>
            <person name="Meza-Segura M."/>
            <person name="Zaidi M.B."/>
            <person name="Estrada-Garcia T."/>
        </authorList>
    </citation>
    <scope>NUCLEOTIDE SEQUENCE [LARGE SCALE GENOMIC DNA]</scope>
    <source>
        <strain evidence="1 2">Mex-12/320a</strain>
    </source>
</reference>
<organism evidence="1 2">
    <name type="scientific">Escherichia albertii</name>
    <dbReference type="NCBI Taxonomy" id="208962"/>
    <lineage>
        <taxon>Bacteria</taxon>
        <taxon>Pseudomonadati</taxon>
        <taxon>Pseudomonadota</taxon>
        <taxon>Gammaproteobacteria</taxon>
        <taxon>Enterobacterales</taxon>
        <taxon>Enterobacteriaceae</taxon>
        <taxon>Escherichia</taxon>
    </lineage>
</organism>
<sequence>MPITNNTILCDYFPKNTLSEVNTEKTINKINQQRCSWEDTTGGNFIQFLIASEIQKKATGLTAFSTKAGEIDFYASLLNLRTNAGCSYRQCITPEYSDGSRIILDESEEGKISVSVLLYNEMVSGYMVDSAHPSYEMLHLFFPIAQHVTNLETFAGSLKEIIG</sequence>
<dbReference type="RefSeq" id="WP_059218863.1">
    <property type="nucleotide sequence ID" value="NZ_BBVE01000002.1"/>
</dbReference>
<protein>
    <submittedName>
        <fullName evidence="1">Uncharacterized protein</fullName>
    </submittedName>
</protein>
<dbReference type="Proteomes" id="UP000292187">
    <property type="component" value="Unassembled WGS sequence"/>
</dbReference>
<evidence type="ECO:0000313" key="1">
    <source>
        <dbReference type="EMBL" id="TBR52564.1"/>
    </source>
</evidence>
<accession>A0A680PD12</accession>
<proteinExistence type="predicted"/>
<dbReference type="GeneID" id="89519856"/>
<comment type="caution">
    <text evidence="1">The sequence shown here is derived from an EMBL/GenBank/DDBJ whole genome shotgun (WGS) entry which is preliminary data.</text>
</comment>
<dbReference type="EMBL" id="SIZV01000013">
    <property type="protein sequence ID" value="TBR52564.1"/>
    <property type="molecule type" value="Genomic_DNA"/>
</dbReference>